<keyword evidence="3 5" id="KW-1133">Transmembrane helix</keyword>
<sequence length="535" mass="61334">MLDKYYNRGKVEQIDKFILFILLFMMCIIPIITHEYTSTNYSPIFTLTLYSSGERVEIFNFYKTAILYLGTMIVFCFFMYKIFVLKEELKKRKVNIILLILAIGVILSSVFSDYKDIALFGNPDRFEGALAWFCYIVIFFVLYNIKIDVKDLKLFYFGLFPFLVINLFLGLAQFFEIDVLQSKILTTLIGGGTLSGTFWTTLYHFNIMSGIASVIFCASLVYMLFEKDIKKKIVPLFGAIMSFTIILISNSISGFLTSILLFPIILVLSWRFVNKKELCVWTIIMVIISSIIYIILNRHNPNVYQETFAMFEKLNQASIFIVPILIVTFILLIIIMKFINKKKFFNFVTVCSIVIVSAGLLFFSYTLNKEVSILESNPNANITRIEDSKLFNIINGMSTDRLNIWTKVMNFINERPILGNGFDTFPYKFISTDKNGALSTYGEVIDKPHSWYMSVAYGSGIIGIIGLVGIIIYLTKEVFYSCVDKNNDKFLYIFFIGFLAYSIQGLFNDSLAGSSIISWVFAGLTANRIFTIKSK</sequence>
<proteinExistence type="predicted"/>
<feature type="transmembrane region" description="Helical" evidence="5">
    <location>
        <begin position="154"/>
        <end position="175"/>
    </location>
</feature>
<dbReference type="PANTHER" id="PTHR37422:SF17">
    <property type="entry name" value="O-ANTIGEN LIGASE"/>
    <property type="match status" value="1"/>
</dbReference>
<dbReference type="GO" id="GO:0016020">
    <property type="term" value="C:membrane"/>
    <property type="evidence" value="ECO:0007669"/>
    <property type="project" value="UniProtKB-SubCell"/>
</dbReference>
<feature type="transmembrane region" description="Helical" evidence="5">
    <location>
        <begin position="232"/>
        <end position="249"/>
    </location>
</feature>
<dbReference type="RefSeq" id="WP_021359984.1">
    <property type="nucleotide sequence ID" value="NZ_BIQV01000002.1"/>
</dbReference>
<gene>
    <name evidence="7" type="primary">wzyC</name>
</gene>
<feature type="transmembrane region" description="Helical" evidence="5">
    <location>
        <begin position="513"/>
        <end position="530"/>
    </location>
</feature>
<dbReference type="InterPro" id="IPR051533">
    <property type="entry name" value="WaaL-like"/>
</dbReference>
<feature type="transmembrane region" description="Helical" evidence="5">
    <location>
        <begin position="65"/>
        <end position="84"/>
    </location>
</feature>
<keyword evidence="7" id="KW-0436">Ligase</keyword>
<organism evidence="7">
    <name type="scientific">Clostridioides difficile</name>
    <name type="common">Peptoclostridium difficile</name>
    <dbReference type="NCBI Taxonomy" id="1496"/>
    <lineage>
        <taxon>Bacteria</taxon>
        <taxon>Bacillati</taxon>
        <taxon>Bacillota</taxon>
        <taxon>Clostridia</taxon>
        <taxon>Peptostreptococcales</taxon>
        <taxon>Peptostreptococcaceae</taxon>
        <taxon>Clostridioides</taxon>
    </lineage>
</organism>
<feature type="transmembrane region" description="Helical" evidence="5">
    <location>
        <begin position="347"/>
        <end position="367"/>
    </location>
</feature>
<dbReference type="EMBL" id="HE980331">
    <property type="protein sequence ID" value="CCK73636.1"/>
    <property type="molecule type" value="Genomic_DNA"/>
</dbReference>
<feature type="transmembrane region" description="Helical" evidence="5">
    <location>
        <begin position="316"/>
        <end position="335"/>
    </location>
</feature>
<dbReference type="PANTHER" id="PTHR37422">
    <property type="entry name" value="TEICHURONIC ACID BIOSYNTHESIS PROTEIN TUAE"/>
    <property type="match status" value="1"/>
</dbReference>
<feature type="transmembrane region" description="Helical" evidence="5">
    <location>
        <begin position="490"/>
        <end position="507"/>
    </location>
</feature>
<evidence type="ECO:0000259" key="6">
    <source>
        <dbReference type="Pfam" id="PF04932"/>
    </source>
</evidence>
<comment type="subcellular location">
    <subcellularLocation>
        <location evidence="1">Membrane</location>
        <topology evidence="1">Multi-pass membrane protein</topology>
    </subcellularLocation>
</comment>
<evidence type="ECO:0000256" key="3">
    <source>
        <dbReference type="ARBA" id="ARBA00022989"/>
    </source>
</evidence>
<feature type="domain" description="O-antigen ligase-related" evidence="6">
    <location>
        <begin position="327"/>
        <end position="467"/>
    </location>
</feature>
<protein>
    <submittedName>
        <fullName evidence="7">Putative O-antigen polymerase/ligase</fullName>
    </submittedName>
</protein>
<evidence type="ECO:0000256" key="2">
    <source>
        <dbReference type="ARBA" id="ARBA00022692"/>
    </source>
</evidence>
<feature type="transmembrane region" description="Helical" evidence="5">
    <location>
        <begin position="255"/>
        <end position="273"/>
    </location>
</feature>
<feature type="transmembrane region" description="Helical" evidence="5">
    <location>
        <begin position="17"/>
        <end position="33"/>
    </location>
</feature>
<accession>J7S4T7</accession>
<feature type="transmembrane region" description="Helical" evidence="5">
    <location>
        <begin position="278"/>
        <end position="296"/>
    </location>
</feature>
<dbReference type="InterPro" id="IPR007016">
    <property type="entry name" value="O-antigen_ligase-rel_domated"/>
</dbReference>
<dbReference type="AlphaFoldDB" id="J7S4T7"/>
<feature type="transmembrane region" description="Helical" evidence="5">
    <location>
        <begin position="203"/>
        <end position="225"/>
    </location>
</feature>
<evidence type="ECO:0000256" key="4">
    <source>
        <dbReference type="ARBA" id="ARBA00023136"/>
    </source>
</evidence>
<feature type="transmembrane region" description="Helical" evidence="5">
    <location>
        <begin position="126"/>
        <end position="145"/>
    </location>
</feature>
<reference evidence="7" key="1">
    <citation type="submission" date="2012-08" db="EMBL/GenBank/DDBJ databases">
        <title>Recombinational switching of the Clostridium difficile S-layer and a novel glycosylation gene cluster revealed by large scale whole genome sequencing.</title>
        <authorList>
            <person name="Dingle K.E."/>
            <person name="Didelot X."/>
            <person name="Ansari M.A."/>
            <person name="Eyre D.W."/>
            <person name="Vaughan A."/>
            <person name="Griffiths D."/>
            <person name="Ip C.L.C."/>
            <person name="Batty E.M."/>
            <person name="Bowden R."/>
            <person name="Jolley K.A."/>
            <person name="Hood D.W."/>
            <person name="Fawley W.N."/>
            <person name="Walker A.S."/>
            <person name="Peto T.E."/>
            <person name="Wilcox M.H."/>
            <person name="Crook D.W."/>
        </authorList>
    </citation>
    <scope>NUCLEOTIDE SEQUENCE</scope>
    <source>
        <strain evidence="7">Ox1523</strain>
    </source>
</reference>
<keyword evidence="4 5" id="KW-0472">Membrane</keyword>
<dbReference type="GO" id="GO:0016874">
    <property type="term" value="F:ligase activity"/>
    <property type="evidence" value="ECO:0007669"/>
    <property type="project" value="UniProtKB-KW"/>
</dbReference>
<evidence type="ECO:0000256" key="1">
    <source>
        <dbReference type="ARBA" id="ARBA00004141"/>
    </source>
</evidence>
<reference evidence="7" key="2">
    <citation type="submission" date="2012-08" db="EMBL/GenBank/DDBJ databases">
        <authorList>
            <person name="Batty E."/>
        </authorList>
    </citation>
    <scope>NUCLEOTIDE SEQUENCE</scope>
    <source>
        <strain evidence="7">Ox1523</strain>
    </source>
</reference>
<keyword evidence="2 5" id="KW-0812">Transmembrane</keyword>
<feature type="transmembrane region" description="Helical" evidence="5">
    <location>
        <begin position="451"/>
        <end position="474"/>
    </location>
</feature>
<feature type="transmembrane region" description="Helical" evidence="5">
    <location>
        <begin position="96"/>
        <end position="114"/>
    </location>
</feature>
<name>J7S4T7_CLODI</name>
<evidence type="ECO:0000256" key="5">
    <source>
        <dbReference type="SAM" id="Phobius"/>
    </source>
</evidence>
<dbReference type="Pfam" id="PF04932">
    <property type="entry name" value="Wzy_C"/>
    <property type="match status" value="1"/>
</dbReference>
<evidence type="ECO:0000313" key="7">
    <source>
        <dbReference type="EMBL" id="CCK73636.1"/>
    </source>
</evidence>